<keyword evidence="3" id="KW-0808">Transferase</keyword>
<dbReference type="InterPro" id="IPR039741">
    <property type="entry name" value="UDP-sugar_pyrophosphorylase"/>
</dbReference>
<evidence type="ECO:0000256" key="6">
    <source>
        <dbReference type="ARBA" id="ARBA00039080"/>
    </source>
</evidence>
<dbReference type="InterPro" id="IPR002618">
    <property type="entry name" value="UDPGP_fam"/>
</dbReference>
<dbReference type="Pfam" id="PF01704">
    <property type="entry name" value="UDPGP"/>
    <property type="match status" value="1"/>
</dbReference>
<evidence type="ECO:0000256" key="1">
    <source>
        <dbReference type="ARBA" id="ARBA00001936"/>
    </source>
</evidence>
<comment type="similarity">
    <text evidence="5">Belongs to the USP family.</text>
</comment>
<evidence type="ECO:0000313" key="9">
    <source>
        <dbReference type="RefSeq" id="XP_022593337.2"/>
    </source>
</evidence>
<evidence type="ECO:0000256" key="4">
    <source>
        <dbReference type="ARBA" id="ARBA00022695"/>
    </source>
</evidence>
<evidence type="ECO:0000256" key="3">
    <source>
        <dbReference type="ARBA" id="ARBA00022679"/>
    </source>
</evidence>
<dbReference type="GO" id="GO:0006048">
    <property type="term" value="P:UDP-N-acetylglucosamine biosynthetic process"/>
    <property type="evidence" value="ECO:0007669"/>
    <property type="project" value="TreeGrafter"/>
</dbReference>
<dbReference type="PANTHER" id="PTHR11952">
    <property type="entry name" value="UDP- GLUCOSE PYROPHOSPHORYLASE"/>
    <property type="match status" value="1"/>
</dbReference>
<sequence length="601" mass="65422">MEPAALKKKVIEELDQGHLFPPNTSPENEARLLKQLAAADASYPGGLSAYVSRSRQLLRDAKAGVNPFHEYTVSVPEGERIRPGTAAFLEAEEAGLKEIARCAFVVVAGGLGERLGYCGIKLSLPTNSCTGTTYIEYYCKFVQALQEYASQEAREIVRLPLAIMTSGDTHDPTVALFEESQYFGLDRNEVHFIQQQKVPALSDMDAHLATTAKDPYTLEMKPHGHGDVHSLLLRSGLLKRWQEKGIKWITLLQDTNANVMRVLMAVVGVSATKGLAMNTIAVPRMPGEAVGSICRLVSANRELTLNVEYNVLDSLLKAMGQGGDKPGPDGYSELPGNTNAIVLCLEPYANALNATGGLVPEFINPKFKDASKTSFKSPARLESMMQDLPLLLSSDDKVGFVEFPRWCCFSPVKNSLEDARNKAEQGLPPESSLSGESDLYLQNARWLQLAVSGSCASGDSSVADSKIGSVVVDEPGPVTFGGVRYQMGPRIILCPSWAISFRQMRERLQEADIEITKDSVLIVSGDVKIRRLKLNGALVLKASSGSSLIVDHLAVHNEGWRFESTEDHELATAASALRGFVVRKVATKELQVTDGTKTIRE</sequence>
<organism evidence="8 9">
    <name type="scientific">Cyclospora cayetanensis</name>
    <dbReference type="NCBI Taxonomy" id="88456"/>
    <lineage>
        <taxon>Eukaryota</taxon>
        <taxon>Sar</taxon>
        <taxon>Alveolata</taxon>
        <taxon>Apicomplexa</taxon>
        <taxon>Conoidasida</taxon>
        <taxon>Coccidia</taxon>
        <taxon>Eucoccidiorida</taxon>
        <taxon>Eimeriorina</taxon>
        <taxon>Eimeriidae</taxon>
        <taxon>Cyclospora</taxon>
    </lineage>
</organism>
<keyword evidence="8" id="KW-1185">Reference proteome</keyword>
<name>A0A6P5WEY7_9EIME</name>
<dbReference type="Gene3D" id="3.90.550.10">
    <property type="entry name" value="Spore Coat Polysaccharide Biosynthesis Protein SpsA, Chain A"/>
    <property type="match status" value="1"/>
</dbReference>
<protein>
    <recommendedName>
        <fullName evidence="6">UTP-monosaccharide-1-phosphate uridylyltransferase</fullName>
        <ecNumber evidence="6">2.7.7.64</ecNumber>
    </recommendedName>
</protein>
<evidence type="ECO:0000256" key="7">
    <source>
        <dbReference type="ARBA" id="ARBA00048259"/>
    </source>
</evidence>
<keyword evidence="4" id="KW-0548">Nucleotidyltransferase</keyword>
<dbReference type="RefSeq" id="XP_022593337.2">
    <property type="nucleotide sequence ID" value="XM_022732521.2"/>
</dbReference>
<dbReference type="AlphaFoldDB" id="A0A6P5WEY7"/>
<reference evidence="9" key="1">
    <citation type="submission" date="2025-08" db="UniProtKB">
        <authorList>
            <consortium name="RefSeq"/>
        </authorList>
    </citation>
    <scope>IDENTIFICATION</scope>
</reference>
<comment type="cofactor">
    <cofactor evidence="1">
        <name>Mn(2+)</name>
        <dbReference type="ChEBI" id="CHEBI:29035"/>
    </cofactor>
</comment>
<dbReference type="PANTHER" id="PTHR11952:SF9">
    <property type="entry name" value="UDP-SUGAR PYROPHOSPHORYLASE"/>
    <property type="match status" value="1"/>
</dbReference>
<comment type="catalytic activity">
    <reaction evidence="7">
        <text>a monosaccharide 1-phosphate + UTP + H(+) = a UDP-monosaccharide + diphosphate</text>
        <dbReference type="Rhea" id="RHEA:13205"/>
        <dbReference type="ChEBI" id="CHEBI:15378"/>
        <dbReference type="ChEBI" id="CHEBI:33019"/>
        <dbReference type="ChEBI" id="CHEBI:46398"/>
        <dbReference type="ChEBI" id="CHEBI:140358"/>
        <dbReference type="ChEBI" id="CHEBI:140359"/>
        <dbReference type="EC" id="2.7.7.64"/>
    </reaction>
</comment>
<dbReference type="GO" id="GO:0003977">
    <property type="term" value="F:UDP-N-acetylglucosamine diphosphorylase activity"/>
    <property type="evidence" value="ECO:0007669"/>
    <property type="project" value="TreeGrafter"/>
</dbReference>
<evidence type="ECO:0000256" key="5">
    <source>
        <dbReference type="ARBA" id="ARBA00038047"/>
    </source>
</evidence>
<evidence type="ECO:0000313" key="8">
    <source>
        <dbReference type="Proteomes" id="UP000515125"/>
    </source>
</evidence>
<evidence type="ECO:0000256" key="2">
    <source>
        <dbReference type="ARBA" id="ARBA00001946"/>
    </source>
</evidence>
<proteinExistence type="inferred from homology"/>
<dbReference type="GO" id="GO:0051748">
    <property type="term" value="F:UTP-monosaccharide-1-phosphate uridylyltransferase activity"/>
    <property type="evidence" value="ECO:0007669"/>
    <property type="project" value="UniProtKB-EC"/>
</dbReference>
<accession>A0A6P5WEY7</accession>
<dbReference type="Gene3D" id="2.160.10.30">
    <property type="match status" value="1"/>
</dbReference>
<dbReference type="OrthoDB" id="532420at2759"/>
<dbReference type="SUPFAM" id="SSF53448">
    <property type="entry name" value="Nucleotide-diphospho-sugar transferases"/>
    <property type="match status" value="1"/>
</dbReference>
<gene>
    <name evidence="9" type="primary">LOC34619217</name>
</gene>
<dbReference type="Proteomes" id="UP000515125">
    <property type="component" value="Unplaced"/>
</dbReference>
<comment type="cofactor">
    <cofactor evidence="2">
        <name>Mg(2+)</name>
        <dbReference type="ChEBI" id="CHEBI:18420"/>
    </cofactor>
</comment>
<dbReference type="InterPro" id="IPR029044">
    <property type="entry name" value="Nucleotide-diphossugar_trans"/>
</dbReference>
<dbReference type="GeneID" id="34619217"/>
<dbReference type="EC" id="2.7.7.64" evidence="6"/>